<dbReference type="EMBL" id="GGEC01041155">
    <property type="protein sequence ID" value="MBX21639.1"/>
    <property type="molecule type" value="Transcribed_RNA"/>
</dbReference>
<accession>A0A2P2LUI8</accession>
<proteinExistence type="predicted"/>
<protein>
    <submittedName>
        <fullName evidence="1">Uncharacterized protein</fullName>
    </submittedName>
</protein>
<dbReference type="AlphaFoldDB" id="A0A2P2LUI8"/>
<sequence>MLTAVVFNCRFSRCLILPSDIIC</sequence>
<evidence type="ECO:0000313" key="1">
    <source>
        <dbReference type="EMBL" id="MBX21639.1"/>
    </source>
</evidence>
<organism evidence="1">
    <name type="scientific">Rhizophora mucronata</name>
    <name type="common">Asiatic mangrove</name>
    <dbReference type="NCBI Taxonomy" id="61149"/>
    <lineage>
        <taxon>Eukaryota</taxon>
        <taxon>Viridiplantae</taxon>
        <taxon>Streptophyta</taxon>
        <taxon>Embryophyta</taxon>
        <taxon>Tracheophyta</taxon>
        <taxon>Spermatophyta</taxon>
        <taxon>Magnoliopsida</taxon>
        <taxon>eudicotyledons</taxon>
        <taxon>Gunneridae</taxon>
        <taxon>Pentapetalae</taxon>
        <taxon>rosids</taxon>
        <taxon>fabids</taxon>
        <taxon>Malpighiales</taxon>
        <taxon>Rhizophoraceae</taxon>
        <taxon>Rhizophora</taxon>
    </lineage>
</organism>
<reference evidence="1" key="1">
    <citation type="submission" date="2018-02" db="EMBL/GenBank/DDBJ databases">
        <title>Rhizophora mucronata_Transcriptome.</title>
        <authorList>
            <person name="Meera S.P."/>
            <person name="Sreeshan A."/>
            <person name="Augustine A."/>
        </authorList>
    </citation>
    <scope>NUCLEOTIDE SEQUENCE</scope>
    <source>
        <tissue evidence="1">Leaf</tissue>
    </source>
</reference>
<name>A0A2P2LUI8_RHIMU</name>